<feature type="compositionally biased region" description="Low complexity" evidence="1">
    <location>
        <begin position="1"/>
        <end position="26"/>
    </location>
</feature>
<name>A0A9J6FUS3_HAELO</name>
<keyword evidence="4" id="KW-1185">Reference proteome</keyword>
<comment type="caution">
    <text evidence="3">The sequence shown here is derived from an EMBL/GenBank/DDBJ whole genome shotgun (WGS) entry which is preliminary data.</text>
</comment>
<dbReference type="OrthoDB" id="6504387at2759"/>
<reference evidence="3 4" key="1">
    <citation type="journal article" date="2020" name="Cell">
        <title>Large-Scale Comparative Analyses of Tick Genomes Elucidate Their Genetic Diversity and Vector Capacities.</title>
        <authorList>
            <consortium name="Tick Genome and Microbiome Consortium (TIGMIC)"/>
            <person name="Jia N."/>
            <person name="Wang J."/>
            <person name="Shi W."/>
            <person name="Du L."/>
            <person name="Sun Y."/>
            <person name="Zhan W."/>
            <person name="Jiang J.F."/>
            <person name="Wang Q."/>
            <person name="Zhang B."/>
            <person name="Ji P."/>
            <person name="Bell-Sakyi L."/>
            <person name="Cui X.M."/>
            <person name="Yuan T.T."/>
            <person name="Jiang B.G."/>
            <person name="Yang W.F."/>
            <person name="Lam T.T."/>
            <person name="Chang Q.C."/>
            <person name="Ding S.J."/>
            <person name="Wang X.J."/>
            <person name="Zhu J.G."/>
            <person name="Ruan X.D."/>
            <person name="Zhao L."/>
            <person name="Wei J.T."/>
            <person name="Ye R.Z."/>
            <person name="Que T.C."/>
            <person name="Du C.H."/>
            <person name="Zhou Y.H."/>
            <person name="Cheng J.X."/>
            <person name="Dai P.F."/>
            <person name="Guo W.B."/>
            <person name="Han X.H."/>
            <person name="Huang E.J."/>
            <person name="Li L.F."/>
            <person name="Wei W."/>
            <person name="Gao Y.C."/>
            <person name="Liu J.Z."/>
            <person name="Shao H.Z."/>
            <person name="Wang X."/>
            <person name="Wang C.C."/>
            <person name="Yang T.C."/>
            <person name="Huo Q.B."/>
            <person name="Li W."/>
            <person name="Chen H.Y."/>
            <person name="Chen S.E."/>
            <person name="Zhou L.G."/>
            <person name="Ni X.B."/>
            <person name="Tian J.H."/>
            <person name="Sheng Y."/>
            <person name="Liu T."/>
            <person name="Pan Y.S."/>
            <person name="Xia L.Y."/>
            <person name="Li J."/>
            <person name="Zhao F."/>
            <person name="Cao W.C."/>
        </authorList>
    </citation>
    <scope>NUCLEOTIDE SEQUENCE [LARGE SCALE GENOMIC DNA]</scope>
    <source>
        <strain evidence="3">HaeL-2018</strain>
    </source>
</reference>
<dbReference type="AlphaFoldDB" id="A0A9J6FUS3"/>
<accession>A0A9J6FUS3</accession>
<dbReference type="OMA" id="WARHPYY"/>
<proteinExistence type="predicted"/>
<dbReference type="EMBL" id="JABSTR010000004">
    <property type="protein sequence ID" value="KAH9366555.1"/>
    <property type="molecule type" value="Genomic_DNA"/>
</dbReference>
<keyword evidence="2" id="KW-0812">Transmembrane</keyword>
<dbReference type="Proteomes" id="UP000821853">
    <property type="component" value="Chromosome 2"/>
</dbReference>
<organism evidence="3 4">
    <name type="scientific">Haemaphysalis longicornis</name>
    <name type="common">Bush tick</name>
    <dbReference type="NCBI Taxonomy" id="44386"/>
    <lineage>
        <taxon>Eukaryota</taxon>
        <taxon>Metazoa</taxon>
        <taxon>Ecdysozoa</taxon>
        <taxon>Arthropoda</taxon>
        <taxon>Chelicerata</taxon>
        <taxon>Arachnida</taxon>
        <taxon>Acari</taxon>
        <taxon>Parasitiformes</taxon>
        <taxon>Ixodida</taxon>
        <taxon>Ixodoidea</taxon>
        <taxon>Ixodidae</taxon>
        <taxon>Haemaphysalinae</taxon>
        <taxon>Haemaphysalis</taxon>
    </lineage>
</organism>
<feature type="transmembrane region" description="Helical" evidence="2">
    <location>
        <begin position="200"/>
        <end position="220"/>
    </location>
</feature>
<keyword evidence="2" id="KW-1133">Transmembrane helix</keyword>
<gene>
    <name evidence="3" type="ORF">HPB48_017454</name>
</gene>
<feature type="transmembrane region" description="Helical" evidence="2">
    <location>
        <begin position="166"/>
        <end position="194"/>
    </location>
</feature>
<sequence>MEAQRLASRSSADTAARRSSYGSARTAESEAREAWARHPYYSSQEEASRAMYGHPPPPLMPMGQPMMRHSAAELARGPAITTVPSKQGSLGSHRKSGSTVSGPSGEAAGMGMAARVPGIVPSERLLQAQIEKNREVYIARQKELQKKQQLANYRAMRERTTAAPSLAALVLVAIWVTLVSGVAILAFGWIFTVFVQATPFFYVSMGTGSSLIALGAYLTAYRSKTPVSVAFGV</sequence>
<protein>
    <submittedName>
        <fullName evidence="3">Uncharacterized protein</fullName>
    </submittedName>
</protein>
<feature type="region of interest" description="Disordered" evidence="1">
    <location>
        <begin position="82"/>
        <end position="110"/>
    </location>
</feature>
<keyword evidence="2" id="KW-0472">Membrane</keyword>
<evidence type="ECO:0000256" key="2">
    <source>
        <dbReference type="SAM" id="Phobius"/>
    </source>
</evidence>
<evidence type="ECO:0000313" key="4">
    <source>
        <dbReference type="Proteomes" id="UP000821853"/>
    </source>
</evidence>
<evidence type="ECO:0000256" key="1">
    <source>
        <dbReference type="SAM" id="MobiDB-lite"/>
    </source>
</evidence>
<evidence type="ECO:0000313" key="3">
    <source>
        <dbReference type="EMBL" id="KAH9366555.1"/>
    </source>
</evidence>
<dbReference type="VEuPathDB" id="VectorBase:HLOH_050035"/>
<feature type="compositionally biased region" description="Basic and acidic residues" evidence="1">
    <location>
        <begin position="27"/>
        <end position="36"/>
    </location>
</feature>
<feature type="region of interest" description="Disordered" evidence="1">
    <location>
        <begin position="1"/>
        <end position="62"/>
    </location>
</feature>